<dbReference type="GeneID" id="8236958"/>
<dbReference type="EMBL" id="DS235882">
    <property type="protein sequence ID" value="EEB20079.1"/>
    <property type="molecule type" value="Genomic_DNA"/>
</dbReference>
<organism>
    <name type="scientific">Pediculus humanus subsp. corporis</name>
    <name type="common">Body louse</name>
    <dbReference type="NCBI Taxonomy" id="121224"/>
    <lineage>
        <taxon>Eukaryota</taxon>
        <taxon>Metazoa</taxon>
        <taxon>Ecdysozoa</taxon>
        <taxon>Arthropoda</taxon>
        <taxon>Hexapoda</taxon>
        <taxon>Insecta</taxon>
        <taxon>Pterygota</taxon>
        <taxon>Neoptera</taxon>
        <taxon>Paraneoptera</taxon>
        <taxon>Psocodea</taxon>
        <taxon>Troctomorpha</taxon>
        <taxon>Phthiraptera</taxon>
        <taxon>Anoplura</taxon>
        <taxon>Pediculidae</taxon>
        <taxon>Pediculus</taxon>
    </lineage>
</organism>
<dbReference type="InParanoid" id="E0W373"/>
<dbReference type="SMART" id="SM00184">
    <property type="entry name" value="RING"/>
    <property type="match status" value="2"/>
</dbReference>
<keyword evidence="2 4" id="KW-0863">Zinc-finger</keyword>
<dbReference type="VEuPathDB" id="VectorBase:PHUM601690"/>
<dbReference type="RefSeq" id="XP_002432817.1">
    <property type="nucleotide sequence ID" value="XM_002432772.1"/>
</dbReference>
<dbReference type="SUPFAM" id="SSF57850">
    <property type="entry name" value="RING/U-box"/>
    <property type="match status" value="1"/>
</dbReference>
<evidence type="ECO:0000313" key="9">
    <source>
        <dbReference type="EnsemblMetazoa" id="PHUM601690-PA"/>
    </source>
</evidence>
<reference evidence="9" key="3">
    <citation type="submission" date="2021-02" db="UniProtKB">
        <authorList>
            <consortium name="EnsemblMetazoa"/>
        </authorList>
    </citation>
    <scope>IDENTIFICATION</scope>
    <source>
        <strain evidence="9">USDA</strain>
    </source>
</reference>
<dbReference type="GO" id="GO:0061630">
    <property type="term" value="F:ubiquitin protein ligase activity"/>
    <property type="evidence" value="ECO:0007669"/>
    <property type="project" value="TreeGrafter"/>
</dbReference>
<dbReference type="PROSITE" id="PS50089">
    <property type="entry name" value="ZF_RING_2"/>
    <property type="match status" value="1"/>
</dbReference>
<dbReference type="InterPro" id="IPR021991">
    <property type="entry name" value="TTD_dom"/>
</dbReference>
<evidence type="ECO:0000256" key="5">
    <source>
        <dbReference type="SAM" id="MobiDB-lite"/>
    </source>
</evidence>
<dbReference type="Pfam" id="PF00628">
    <property type="entry name" value="PHD"/>
    <property type="match status" value="1"/>
</dbReference>
<dbReference type="InterPro" id="IPR011011">
    <property type="entry name" value="Znf_FYVE_PHD"/>
</dbReference>
<feature type="region of interest" description="Disordered" evidence="5">
    <location>
        <begin position="256"/>
        <end position="294"/>
    </location>
</feature>
<dbReference type="KEGG" id="phu:Phum_PHUM601690"/>
<dbReference type="SUPFAM" id="SSF57903">
    <property type="entry name" value="FYVE/PHD zinc finger"/>
    <property type="match status" value="1"/>
</dbReference>
<evidence type="ECO:0000256" key="1">
    <source>
        <dbReference type="ARBA" id="ARBA00022723"/>
    </source>
</evidence>
<dbReference type="InterPro" id="IPR013083">
    <property type="entry name" value="Znf_RING/FYVE/PHD"/>
</dbReference>
<dbReference type="AlphaFoldDB" id="E0W373"/>
<dbReference type="OrthoDB" id="2270193at2759"/>
<dbReference type="Proteomes" id="UP000009046">
    <property type="component" value="Unassembled WGS sequence"/>
</dbReference>
<dbReference type="EnsemblMetazoa" id="PHUM601690-RA">
    <property type="protein sequence ID" value="PHUM601690-PA"/>
    <property type="gene ID" value="PHUM601690"/>
</dbReference>
<gene>
    <name evidence="9" type="primary">8236958</name>
    <name evidence="8" type="ORF">Phum_PHUM601690</name>
</gene>
<dbReference type="PANTHER" id="PTHR14140">
    <property type="entry name" value="E3 UBIQUITIN-PROTEIN LIGASE UHRF-RELATED"/>
    <property type="match status" value="1"/>
</dbReference>
<dbReference type="GO" id="GO:0044027">
    <property type="term" value="P:negative regulation of gene expression via chromosomal CpG island methylation"/>
    <property type="evidence" value="ECO:0007669"/>
    <property type="project" value="TreeGrafter"/>
</dbReference>
<keyword evidence="10" id="KW-1185">Reference proteome</keyword>
<dbReference type="GO" id="GO:0016567">
    <property type="term" value="P:protein ubiquitination"/>
    <property type="evidence" value="ECO:0007669"/>
    <property type="project" value="TreeGrafter"/>
</dbReference>
<evidence type="ECO:0000259" key="7">
    <source>
        <dbReference type="PROSITE" id="PS50089"/>
    </source>
</evidence>
<feature type="domain" description="PHD-type" evidence="6">
    <location>
        <begin position="193"/>
        <end position="246"/>
    </location>
</feature>
<accession>E0W373</accession>
<dbReference type="InterPro" id="IPR045134">
    <property type="entry name" value="UHRF1/2-like"/>
</dbReference>
<name>E0W373_PEDHC</name>
<dbReference type="HOGENOM" id="CLU_583057_0_0_1"/>
<evidence type="ECO:0000256" key="2">
    <source>
        <dbReference type="ARBA" id="ARBA00022771"/>
    </source>
</evidence>
<dbReference type="Gene3D" id="3.30.40.10">
    <property type="entry name" value="Zinc/RING finger domain, C3HC4 (zinc finger)"/>
    <property type="match status" value="1"/>
</dbReference>
<dbReference type="InterPro" id="IPR001841">
    <property type="entry name" value="Znf_RING"/>
</dbReference>
<dbReference type="eggNOG" id="ENOG502QRDQ">
    <property type="taxonomic scope" value="Eukaryota"/>
</dbReference>
<reference evidence="8" key="2">
    <citation type="submission" date="2007-04" db="EMBL/GenBank/DDBJ databases">
        <title>The genome of the human body louse.</title>
        <authorList>
            <consortium name="The Human Body Louse Genome Consortium"/>
            <person name="Kirkness E."/>
            <person name="Walenz B."/>
            <person name="Hass B."/>
            <person name="Bruggner R."/>
            <person name="Strausberg R."/>
        </authorList>
    </citation>
    <scope>NUCLEOTIDE SEQUENCE</scope>
    <source>
        <strain evidence="8">USDA</strain>
    </source>
</reference>
<dbReference type="STRING" id="121224.E0W373"/>
<dbReference type="CTD" id="8236958"/>
<dbReference type="Pfam" id="PF13923">
    <property type="entry name" value="zf-C3HC4_2"/>
    <property type="match status" value="1"/>
</dbReference>
<dbReference type="GO" id="GO:0008270">
    <property type="term" value="F:zinc ion binding"/>
    <property type="evidence" value="ECO:0007669"/>
    <property type="project" value="UniProtKB-KW"/>
</dbReference>
<evidence type="ECO:0000313" key="10">
    <source>
        <dbReference type="Proteomes" id="UP000009046"/>
    </source>
</evidence>
<dbReference type="Pfam" id="PF12148">
    <property type="entry name" value="TTD"/>
    <property type="match status" value="1"/>
</dbReference>
<dbReference type="EMBL" id="AAZO01007335">
    <property type="status" value="NOT_ANNOTATED_CDS"/>
    <property type="molecule type" value="Genomic_DNA"/>
</dbReference>
<feature type="compositionally biased region" description="Basic and acidic residues" evidence="5">
    <location>
        <begin position="256"/>
        <end position="272"/>
    </location>
</feature>
<sequence>MKANRELSKIKVEPFYKIGDKVETIKDDSGAWFSADIIDISPSSKCDCQDDCTCTYKLLFDGDEGGEVEIVDRKLWQIRQVSYSSIDWDKLKVGMKVVINYNIEKPKQWGYWYDYFIENYQKRNDTVYLEGILLVGYDGSSKKIPVKIDSDNVSDVLEIRPHATLKEKEGEGYETGVKPEYCKKCRNKPKVNCKTCCCCKCGNKKDFELTVQCDECDCWYHSYCVDPPLKTLPDDEDWYCPKCNNETRRAKLELKNKIKKQKKEEKGKKPRLDVQTSPLKNKSKGKINNKSENIERRKQFDDEKVIKEIPKNGKIWNDVEKHFSNYEILRVFVEAVKKKNQNDEGDDDDDDVIINSNFEELIKNDEGNVHLWEEAKQSIENGYEAFVETVKRIFTCPICCDVLNDPITLSCKHSFCIDCFFRSLSVNVYNCPICRVHVIHTQHYGVNENLKKALDVILKRKTSKKIDAV</sequence>
<dbReference type="PROSITE" id="PS50016">
    <property type="entry name" value="ZF_PHD_2"/>
    <property type="match status" value="1"/>
</dbReference>
<dbReference type="Gene3D" id="2.30.30.140">
    <property type="match status" value="1"/>
</dbReference>
<reference evidence="8" key="1">
    <citation type="submission" date="2007-04" db="EMBL/GenBank/DDBJ databases">
        <title>Annotation of Pediculus humanus corporis strain USDA.</title>
        <authorList>
            <person name="Kirkness E."/>
            <person name="Hannick L."/>
            <person name="Hass B."/>
            <person name="Bruggner R."/>
            <person name="Lawson D."/>
            <person name="Bidwell S."/>
            <person name="Joardar V."/>
            <person name="Caler E."/>
            <person name="Walenz B."/>
            <person name="Inman J."/>
            <person name="Schobel S."/>
            <person name="Galinsky K."/>
            <person name="Amedeo P."/>
            <person name="Strausberg R."/>
        </authorList>
    </citation>
    <scope>NUCLEOTIDE SEQUENCE</scope>
    <source>
        <strain evidence="8">USDA</strain>
    </source>
</reference>
<evidence type="ECO:0000259" key="6">
    <source>
        <dbReference type="PROSITE" id="PS50016"/>
    </source>
</evidence>
<feature type="domain" description="RING-type" evidence="7">
    <location>
        <begin position="396"/>
        <end position="435"/>
    </location>
</feature>
<dbReference type="PANTHER" id="PTHR14140:SF27">
    <property type="entry name" value="OS04G0289800 PROTEIN"/>
    <property type="match status" value="1"/>
</dbReference>
<protein>
    <submittedName>
        <fullName evidence="8 9">Nuclear protein, putative</fullName>
    </submittedName>
</protein>
<dbReference type="SMART" id="SM00249">
    <property type="entry name" value="PHD"/>
    <property type="match status" value="1"/>
</dbReference>
<keyword evidence="3" id="KW-0862">Zinc</keyword>
<dbReference type="InterPro" id="IPR019787">
    <property type="entry name" value="Znf_PHD-finger"/>
</dbReference>
<dbReference type="CDD" id="cd15525">
    <property type="entry name" value="PHD_UHRF1_2"/>
    <property type="match status" value="1"/>
</dbReference>
<dbReference type="Gene3D" id="2.30.30.1150">
    <property type="match status" value="1"/>
</dbReference>
<evidence type="ECO:0000256" key="3">
    <source>
        <dbReference type="ARBA" id="ARBA00022833"/>
    </source>
</evidence>
<dbReference type="InterPro" id="IPR001965">
    <property type="entry name" value="Znf_PHD"/>
</dbReference>
<proteinExistence type="predicted"/>
<evidence type="ECO:0000256" key="4">
    <source>
        <dbReference type="PROSITE-ProRule" id="PRU00175"/>
    </source>
</evidence>
<evidence type="ECO:0000313" key="8">
    <source>
        <dbReference type="EMBL" id="EEB20079.1"/>
    </source>
</evidence>
<keyword evidence="1" id="KW-0479">Metal-binding</keyword>